<keyword evidence="2 5" id="KW-0238">DNA-binding</keyword>
<gene>
    <name evidence="5" type="ORF">SAMN05192581_104126</name>
</gene>
<dbReference type="SMART" id="SM00345">
    <property type="entry name" value="HTH_GNTR"/>
    <property type="match status" value="1"/>
</dbReference>
<sequence length="256" mass="29506">MIESNNMKIEINQTTLIDQVEDSLLTYFKKNDLRCGDSIPNENNLAAELGVARSVVREALSRLKMMGLIHARPRKGMVLTEPSILGGMKRVIDPRVLSEETILDLLDFRIALEIGISSDIFRKITPKDIEELSEIVKMGIVFENNEYALISESAFHTKLYKITGNKIISEFQEIIHPILVYVKEKFKDYLKPINIEMSKSGRIATHADLLDFIRKGDEKGYRDAIERHFEVYKIFKVNRSLELMTEKNEEERIDSI</sequence>
<dbReference type="EMBL" id="FMYE01000041">
    <property type="protein sequence ID" value="SDB78471.1"/>
    <property type="molecule type" value="Genomic_DNA"/>
</dbReference>
<protein>
    <submittedName>
        <fullName evidence="5">DNA-binding transcriptional regulator, FadR family</fullName>
    </submittedName>
</protein>
<reference evidence="5 6" key="1">
    <citation type="submission" date="2016-10" db="EMBL/GenBank/DDBJ databases">
        <authorList>
            <person name="de Groot N.N."/>
        </authorList>
    </citation>
    <scope>NUCLEOTIDE SEQUENCE [LARGE SCALE GENOMIC DNA]</scope>
    <source>
        <strain evidence="5 6">NLAE-zl-C500</strain>
    </source>
</reference>
<dbReference type="InterPro" id="IPR008920">
    <property type="entry name" value="TF_FadR/GntR_C"/>
</dbReference>
<evidence type="ECO:0000313" key="5">
    <source>
        <dbReference type="EMBL" id="SDB78471.1"/>
    </source>
</evidence>
<dbReference type="PANTHER" id="PTHR43537">
    <property type="entry name" value="TRANSCRIPTIONAL REGULATOR, GNTR FAMILY"/>
    <property type="match status" value="1"/>
</dbReference>
<dbReference type="AlphaFoldDB" id="A0A1G6G919"/>
<dbReference type="PROSITE" id="PS50949">
    <property type="entry name" value="HTH_GNTR"/>
    <property type="match status" value="1"/>
</dbReference>
<evidence type="ECO:0000313" key="6">
    <source>
        <dbReference type="Proteomes" id="UP000183670"/>
    </source>
</evidence>
<dbReference type="InterPro" id="IPR000524">
    <property type="entry name" value="Tscrpt_reg_HTH_GntR"/>
</dbReference>
<dbReference type="InterPro" id="IPR036388">
    <property type="entry name" value="WH-like_DNA-bd_sf"/>
</dbReference>
<dbReference type="Pfam" id="PF00392">
    <property type="entry name" value="GntR"/>
    <property type="match status" value="1"/>
</dbReference>
<dbReference type="Gene3D" id="1.20.120.530">
    <property type="entry name" value="GntR ligand-binding domain-like"/>
    <property type="match status" value="1"/>
</dbReference>
<dbReference type="Gene3D" id="1.10.10.10">
    <property type="entry name" value="Winged helix-like DNA-binding domain superfamily/Winged helix DNA-binding domain"/>
    <property type="match status" value="1"/>
</dbReference>
<dbReference type="SMART" id="SM00895">
    <property type="entry name" value="FCD"/>
    <property type="match status" value="1"/>
</dbReference>
<accession>A0A1G6G919</accession>
<dbReference type="GO" id="GO:0003677">
    <property type="term" value="F:DNA binding"/>
    <property type="evidence" value="ECO:0007669"/>
    <property type="project" value="UniProtKB-KW"/>
</dbReference>
<dbReference type="Pfam" id="PF07729">
    <property type="entry name" value="FCD"/>
    <property type="match status" value="1"/>
</dbReference>
<name>A0A1G6G919_BACOV</name>
<dbReference type="PANTHER" id="PTHR43537:SF24">
    <property type="entry name" value="GLUCONATE OPERON TRANSCRIPTIONAL REPRESSOR"/>
    <property type="match status" value="1"/>
</dbReference>
<feature type="domain" description="HTH gntR-type" evidence="4">
    <location>
        <begin position="14"/>
        <end position="82"/>
    </location>
</feature>
<organism evidence="5 6">
    <name type="scientific">Bacteroides ovatus</name>
    <dbReference type="NCBI Taxonomy" id="28116"/>
    <lineage>
        <taxon>Bacteria</taxon>
        <taxon>Pseudomonadati</taxon>
        <taxon>Bacteroidota</taxon>
        <taxon>Bacteroidia</taxon>
        <taxon>Bacteroidales</taxon>
        <taxon>Bacteroidaceae</taxon>
        <taxon>Bacteroides</taxon>
    </lineage>
</organism>
<dbReference type="PRINTS" id="PR00035">
    <property type="entry name" value="HTHGNTR"/>
</dbReference>
<keyword evidence="3" id="KW-0804">Transcription</keyword>
<dbReference type="SUPFAM" id="SSF46785">
    <property type="entry name" value="Winged helix' DNA-binding domain"/>
    <property type="match status" value="1"/>
</dbReference>
<dbReference type="InterPro" id="IPR036390">
    <property type="entry name" value="WH_DNA-bd_sf"/>
</dbReference>
<dbReference type="InterPro" id="IPR011711">
    <property type="entry name" value="GntR_C"/>
</dbReference>
<keyword evidence="1" id="KW-0805">Transcription regulation</keyword>
<evidence type="ECO:0000256" key="1">
    <source>
        <dbReference type="ARBA" id="ARBA00023015"/>
    </source>
</evidence>
<dbReference type="Proteomes" id="UP000183670">
    <property type="component" value="Unassembled WGS sequence"/>
</dbReference>
<proteinExistence type="predicted"/>
<dbReference type="SUPFAM" id="SSF48008">
    <property type="entry name" value="GntR ligand-binding domain-like"/>
    <property type="match status" value="1"/>
</dbReference>
<dbReference type="CDD" id="cd07377">
    <property type="entry name" value="WHTH_GntR"/>
    <property type="match status" value="1"/>
</dbReference>
<evidence type="ECO:0000256" key="3">
    <source>
        <dbReference type="ARBA" id="ARBA00023163"/>
    </source>
</evidence>
<dbReference type="GO" id="GO:0003700">
    <property type="term" value="F:DNA-binding transcription factor activity"/>
    <property type="evidence" value="ECO:0007669"/>
    <property type="project" value="InterPro"/>
</dbReference>
<evidence type="ECO:0000256" key="2">
    <source>
        <dbReference type="ARBA" id="ARBA00023125"/>
    </source>
</evidence>
<evidence type="ECO:0000259" key="4">
    <source>
        <dbReference type="PROSITE" id="PS50949"/>
    </source>
</evidence>